<dbReference type="RefSeq" id="WP_200344664.1">
    <property type="nucleotide sequence ID" value="NZ_NRRL01000238.1"/>
</dbReference>
<evidence type="ECO:0000313" key="2">
    <source>
        <dbReference type="EMBL" id="MBK1671592.1"/>
    </source>
</evidence>
<dbReference type="Proteomes" id="UP001296873">
    <property type="component" value="Unassembled WGS sequence"/>
</dbReference>
<organism evidence="2 3">
    <name type="scientific">Rhodovibrio sodomensis</name>
    <dbReference type="NCBI Taxonomy" id="1088"/>
    <lineage>
        <taxon>Bacteria</taxon>
        <taxon>Pseudomonadati</taxon>
        <taxon>Pseudomonadota</taxon>
        <taxon>Alphaproteobacteria</taxon>
        <taxon>Rhodospirillales</taxon>
        <taxon>Rhodovibrionaceae</taxon>
        <taxon>Rhodovibrio</taxon>
    </lineage>
</organism>
<keyword evidence="1" id="KW-0472">Membrane</keyword>
<gene>
    <name evidence="2" type="ORF">CKO28_26725</name>
</gene>
<feature type="transmembrane region" description="Helical" evidence="1">
    <location>
        <begin position="34"/>
        <end position="57"/>
    </location>
</feature>
<accession>A0ABS1DM80</accession>
<keyword evidence="1" id="KW-1133">Transmembrane helix</keyword>
<proteinExistence type="predicted"/>
<sequence length="63" mass="6590">MIDDIQAQNAAVLDHVLGYIPEQLHPLACKSASAISAGALAITWLLGVAMIPLMILAKTGVLH</sequence>
<comment type="caution">
    <text evidence="2">The sequence shown here is derived from an EMBL/GenBank/DDBJ whole genome shotgun (WGS) entry which is preliminary data.</text>
</comment>
<dbReference type="EMBL" id="NRRL01000238">
    <property type="protein sequence ID" value="MBK1671592.1"/>
    <property type="molecule type" value="Genomic_DNA"/>
</dbReference>
<evidence type="ECO:0000256" key="1">
    <source>
        <dbReference type="SAM" id="Phobius"/>
    </source>
</evidence>
<keyword evidence="3" id="KW-1185">Reference proteome</keyword>
<name>A0ABS1DM80_9PROT</name>
<evidence type="ECO:0000313" key="3">
    <source>
        <dbReference type="Proteomes" id="UP001296873"/>
    </source>
</evidence>
<keyword evidence="1" id="KW-0812">Transmembrane</keyword>
<reference evidence="2 3" key="1">
    <citation type="journal article" date="2020" name="Microorganisms">
        <title>Osmotic Adaptation and Compatible Solute Biosynthesis of Phototrophic Bacteria as Revealed from Genome Analyses.</title>
        <authorList>
            <person name="Imhoff J.F."/>
            <person name="Rahn T."/>
            <person name="Kunzel S."/>
            <person name="Keller A."/>
            <person name="Neulinger S.C."/>
        </authorList>
    </citation>
    <scope>NUCLEOTIDE SEQUENCE [LARGE SCALE GENOMIC DNA]</scope>
    <source>
        <strain evidence="2 3">DSM 9895</strain>
    </source>
</reference>
<protein>
    <submittedName>
        <fullName evidence="2">Uncharacterized protein</fullName>
    </submittedName>
</protein>